<evidence type="ECO:0000259" key="1">
    <source>
        <dbReference type="Pfam" id="PF24626"/>
    </source>
</evidence>
<keyword evidence="3" id="KW-1185">Reference proteome</keyword>
<feature type="domain" description="Tf2-1-like SH3-like" evidence="1">
    <location>
        <begin position="281"/>
        <end position="325"/>
    </location>
</feature>
<gene>
    <name evidence="2" type="ORF">Sango_0809600</name>
</gene>
<reference evidence="2" key="2">
    <citation type="journal article" date="2024" name="Plant">
        <title>Genomic evolution and insights into agronomic trait innovations of Sesamum species.</title>
        <authorList>
            <person name="Miao H."/>
            <person name="Wang L."/>
            <person name="Qu L."/>
            <person name="Liu H."/>
            <person name="Sun Y."/>
            <person name="Le M."/>
            <person name="Wang Q."/>
            <person name="Wei S."/>
            <person name="Zheng Y."/>
            <person name="Lin W."/>
            <person name="Duan Y."/>
            <person name="Cao H."/>
            <person name="Xiong S."/>
            <person name="Wang X."/>
            <person name="Wei L."/>
            <person name="Li C."/>
            <person name="Ma Q."/>
            <person name="Ju M."/>
            <person name="Zhao R."/>
            <person name="Li G."/>
            <person name="Mu C."/>
            <person name="Tian Q."/>
            <person name="Mei H."/>
            <person name="Zhang T."/>
            <person name="Gao T."/>
            <person name="Zhang H."/>
        </authorList>
    </citation>
    <scope>NUCLEOTIDE SEQUENCE</scope>
    <source>
        <strain evidence="2">K16</strain>
    </source>
</reference>
<dbReference type="Pfam" id="PF24626">
    <property type="entry name" value="SH3_Tf2-1"/>
    <property type="match status" value="1"/>
</dbReference>
<accession>A0AAE1X365</accession>
<dbReference type="InterPro" id="IPR056924">
    <property type="entry name" value="SH3_Tf2-1"/>
</dbReference>
<dbReference type="Proteomes" id="UP001289374">
    <property type="component" value="Unassembled WGS sequence"/>
</dbReference>
<reference evidence="2" key="1">
    <citation type="submission" date="2020-06" db="EMBL/GenBank/DDBJ databases">
        <authorList>
            <person name="Li T."/>
            <person name="Hu X."/>
            <person name="Zhang T."/>
            <person name="Song X."/>
            <person name="Zhang H."/>
            <person name="Dai N."/>
            <person name="Sheng W."/>
            <person name="Hou X."/>
            <person name="Wei L."/>
        </authorList>
    </citation>
    <scope>NUCLEOTIDE SEQUENCE</scope>
    <source>
        <strain evidence="2">K16</strain>
        <tissue evidence="2">Leaf</tissue>
    </source>
</reference>
<evidence type="ECO:0000313" key="2">
    <source>
        <dbReference type="EMBL" id="KAK4404410.1"/>
    </source>
</evidence>
<evidence type="ECO:0000313" key="3">
    <source>
        <dbReference type="Proteomes" id="UP001289374"/>
    </source>
</evidence>
<dbReference type="AlphaFoldDB" id="A0AAE1X365"/>
<protein>
    <recommendedName>
        <fullName evidence="1">Tf2-1-like SH3-like domain-containing protein</fullName>
    </recommendedName>
</protein>
<comment type="caution">
    <text evidence="2">The sequence shown here is derived from an EMBL/GenBank/DDBJ whole genome shotgun (WGS) entry which is preliminary data.</text>
</comment>
<name>A0AAE1X365_9LAMI</name>
<organism evidence="2 3">
    <name type="scientific">Sesamum angolense</name>
    <dbReference type="NCBI Taxonomy" id="2727404"/>
    <lineage>
        <taxon>Eukaryota</taxon>
        <taxon>Viridiplantae</taxon>
        <taxon>Streptophyta</taxon>
        <taxon>Embryophyta</taxon>
        <taxon>Tracheophyta</taxon>
        <taxon>Spermatophyta</taxon>
        <taxon>Magnoliopsida</taxon>
        <taxon>eudicotyledons</taxon>
        <taxon>Gunneridae</taxon>
        <taxon>Pentapetalae</taxon>
        <taxon>asterids</taxon>
        <taxon>lamiids</taxon>
        <taxon>Lamiales</taxon>
        <taxon>Pedaliaceae</taxon>
        <taxon>Sesamum</taxon>
    </lineage>
</organism>
<dbReference type="EMBL" id="JACGWL010000004">
    <property type="protein sequence ID" value="KAK4404410.1"/>
    <property type="molecule type" value="Genomic_DNA"/>
</dbReference>
<proteinExistence type="predicted"/>
<sequence>MRTTDKLDEPRHGLLEPSWKLFHKVYQMKQGDIPLEPMDTSLYGFAALNTFQAVVPTYHMKLKFSIEPRVEAIGSDSIRVRSFHLSSPDLNLEYEIGHRFPSLTSGGCVVRHGHYKPYPVQSEYVARTVDSKKGFVPSLPDLETLQGTPQAPYCLLHPLSVPGTVWDEISMDFISHLPPIAATNHIFGLCFCHWQGTGITRSSITPSRCLHFIPSIVVPRLHCKDTPLGDTKITSLNELMSQRHAISKTLFHNLARARQRTIQQAIAKWMDGEFKKGSWDFLKLQPYRHIYVASTTSHKLGKLYFGPFRVLLCIGLVAYELELPRGGTNTPNLPCRTLKALLWRPHNPNMPTSYGPPQPSAALYS</sequence>